<name>A0A1F8G205_9BACT</name>
<dbReference type="GO" id="GO:0043335">
    <property type="term" value="P:protein unfolding"/>
    <property type="evidence" value="ECO:0007669"/>
    <property type="project" value="TreeGrafter"/>
</dbReference>
<keyword evidence="10" id="KW-0175">Coiled coil</keyword>
<protein>
    <recommendedName>
        <fullName evidence="5">Trigger factor</fullName>
        <ecNumber evidence="4">5.2.1.8</ecNumber>
    </recommendedName>
    <alternativeName>
        <fullName evidence="9">PPIase</fullName>
    </alternativeName>
</protein>
<evidence type="ECO:0000259" key="12">
    <source>
        <dbReference type="Pfam" id="PF05698"/>
    </source>
</evidence>
<dbReference type="InterPro" id="IPR008881">
    <property type="entry name" value="Trigger_fac_ribosome-bd_bac"/>
</dbReference>
<dbReference type="InterPro" id="IPR027304">
    <property type="entry name" value="Trigger_fact/SurA_dom_sf"/>
</dbReference>
<comment type="similarity">
    <text evidence="3">Belongs to the FKBP-type PPIase family. Tig subfamily.</text>
</comment>
<evidence type="ECO:0000256" key="3">
    <source>
        <dbReference type="ARBA" id="ARBA00005464"/>
    </source>
</evidence>
<dbReference type="GO" id="GO:0015031">
    <property type="term" value="P:protein transport"/>
    <property type="evidence" value="ECO:0007669"/>
    <property type="project" value="InterPro"/>
</dbReference>
<dbReference type="EC" id="5.2.1.8" evidence="4"/>
<comment type="subcellular location">
    <subcellularLocation>
        <location evidence="2">Cytoplasm</location>
    </subcellularLocation>
</comment>
<feature type="domain" description="Trigger factor ribosome-binding bacterial" evidence="11">
    <location>
        <begin position="1"/>
        <end position="142"/>
    </location>
</feature>
<dbReference type="InterPro" id="IPR005215">
    <property type="entry name" value="Trig_fac"/>
</dbReference>
<dbReference type="Pfam" id="PF05698">
    <property type="entry name" value="Trigger_C"/>
    <property type="match status" value="1"/>
</dbReference>
<reference evidence="13 14" key="1">
    <citation type="journal article" date="2016" name="Nat. Commun.">
        <title>Thousands of microbial genomes shed light on interconnected biogeochemical processes in an aquifer system.</title>
        <authorList>
            <person name="Anantharaman K."/>
            <person name="Brown C.T."/>
            <person name="Hug L.A."/>
            <person name="Sharon I."/>
            <person name="Castelle C.J."/>
            <person name="Probst A.J."/>
            <person name="Thomas B.C."/>
            <person name="Singh A."/>
            <person name="Wilkins M.J."/>
            <person name="Karaoz U."/>
            <person name="Brodie E.L."/>
            <person name="Williams K.H."/>
            <person name="Hubbard S.S."/>
            <person name="Banfield J.F."/>
        </authorList>
    </citation>
    <scope>NUCLEOTIDE SEQUENCE [LARGE SCALE GENOMIC DNA]</scope>
</reference>
<evidence type="ECO:0000256" key="1">
    <source>
        <dbReference type="ARBA" id="ARBA00000971"/>
    </source>
</evidence>
<dbReference type="STRING" id="1802689.A3F25_01530"/>
<dbReference type="Gene3D" id="3.30.70.1050">
    <property type="entry name" value="Trigger factor ribosome-binding domain"/>
    <property type="match status" value="1"/>
</dbReference>
<evidence type="ECO:0000259" key="11">
    <source>
        <dbReference type="Pfam" id="PF05697"/>
    </source>
</evidence>
<dbReference type="InterPro" id="IPR037041">
    <property type="entry name" value="Trigger_fac_C_sf"/>
</dbReference>
<evidence type="ECO:0000256" key="5">
    <source>
        <dbReference type="ARBA" id="ARBA00016902"/>
    </source>
</evidence>
<dbReference type="Pfam" id="PF05697">
    <property type="entry name" value="Trigger_N"/>
    <property type="match status" value="1"/>
</dbReference>
<evidence type="ECO:0000256" key="2">
    <source>
        <dbReference type="ARBA" id="ARBA00004496"/>
    </source>
</evidence>
<dbReference type="SUPFAM" id="SSF102735">
    <property type="entry name" value="Trigger factor ribosome-binding domain"/>
    <property type="match status" value="1"/>
</dbReference>
<evidence type="ECO:0000313" key="13">
    <source>
        <dbReference type="EMBL" id="OGN19377.1"/>
    </source>
</evidence>
<evidence type="ECO:0000256" key="6">
    <source>
        <dbReference type="ARBA" id="ARBA00023110"/>
    </source>
</evidence>
<comment type="caution">
    <text evidence="13">The sequence shown here is derived from an EMBL/GenBank/DDBJ whole genome shotgun (WGS) entry which is preliminary data.</text>
</comment>
<dbReference type="GO" id="GO:0043022">
    <property type="term" value="F:ribosome binding"/>
    <property type="evidence" value="ECO:0007669"/>
    <property type="project" value="TreeGrafter"/>
</dbReference>
<evidence type="ECO:0000256" key="7">
    <source>
        <dbReference type="ARBA" id="ARBA00023186"/>
    </source>
</evidence>
<accession>A0A1F8G205</accession>
<evidence type="ECO:0000256" key="8">
    <source>
        <dbReference type="ARBA" id="ARBA00023235"/>
    </source>
</evidence>
<dbReference type="GO" id="GO:0051083">
    <property type="term" value="P:'de novo' cotranslational protein folding"/>
    <property type="evidence" value="ECO:0007669"/>
    <property type="project" value="TreeGrafter"/>
</dbReference>
<keyword evidence="6" id="KW-0697">Rotamase</keyword>
<evidence type="ECO:0000313" key="14">
    <source>
        <dbReference type="Proteomes" id="UP000177478"/>
    </source>
</evidence>
<dbReference type="AlphaFoldDB" id="A0A1F8G205"/>
<dbReference type="GO" id="GO:0005737">
    <property type="term" value="C:cytoplasm"/>
    <property type="evidence" value="ECO:0007669"/>
    <property type="project" value="UniProtKB-SubCell"/>
</dbReference>
<feature type="domain" description="Trigger factor C-terminal" evidence="12">
    <location>
        <begin position="168"/>
        <end position="293"/>
    </location>
</feature>
<dbReference type="PANTHER" id="PTHR30560:SF3">
    <property type="entry name" value="TRIGGER FACTOR-LIKE PROTEIN TIG, CHLOROPLASTIC"/>
    <property type="match status" value="1"/>
</dbReference>
<dbReference type="Proteomes" id="UP000177478">
    <property type="component" value="Unassembled WGS sequence"/>
</dbReference>
<organism evidence="13 14">
    <name type="scientific">Candidatus Yanofskybacteria bacterium RIFCSPHIGHO2_12_FULL_45_19b</name>
    <dbReference type="NCBI Taxonomy" id="1802689"/>
    <lineage>
        <taxon>Bacteria</taxon>
        <taxon>Candidatus Yanofskyibacteriota</taxon>
    </lineage>
</organism>
<keyword evidence="7" id="KW-0143">Chaperone</keyword>
<dbReference type="InterPro" id="IPR008880">
    <property type="entry name" value="Trigger_fac_C"/>
</dbReference>
<evidence type="ECO:0000256" key="9">
    <source>
        <dbReference type="ARBA" id="ARBA00029986"/>
    </source>
</evidence>
<proteinExistence type="inferred from homology"/>
<dbReference type="InterPro" id="IPR036611">
    <property type="entry name" value="Trigger_fac_ribosome-bd_sf"/>
</dbReference>
<evidence type="ECO:0000256" key="4">
    <source>
        <dbReference type="ARBA" id="ARBA00013194"/>
    </source>
</evidence>
<dbReference type="GO" id="GO:0044183">
    <property type="term" value="F:protein folding chaperone"/>
    <property type="evidence" value="ECO:0007669"/>
    <property type="project" value="TreeGrafter"/>
</dbReference>
<dbReference type="Gene3D" id="1.10.3120.10">
    <property type="entry name" value="Trigger factor, C-terminal domain"/>
    <property type="match status" value="1"/>
</dbReference>
<gene>
    <name evidence="13" type="ORF">A3F25_01530</name>
</gene>
<feature type="coiled-coil region" evidence="10">
    <location>
        <begin position="224"/>
        <end position="270"/>
    </location>
</feature>
<evidence type="ECO:0000256" key="10">
    <source>
        <dbReference type="SAM" id="Coils"/>
    </source>
</evidence>
<comment type="catalytic activity">
    <reaction evidence="1">
        <text>[protein]-peptidylproline (omega=180) = [protein]-peptidylproline (omega=0)</text>
        <dbReference type="Rhea" id="RHEA:16237"/>
        <dbReference type="Rhea" id="RHEA-COMP:10747"/>
        <dbReference type="Rhea" id="RHEA-COMP:10748"/>
        <dbReference type="ChEBI" id="CHEBI:83833"/>
        <dbReference type="ChEBI" id="CHEBI:83834"/>
        <dbReference type="EC" id="5.2.1.8"/>
    </reaction>
</comment>
<dbReference type="SUPFAM" id="SSF109998">
    <property type="entry name" value="Triger factor/SurA peptide-binding domain-like"/>
    <property type="match status" value="1"/>
</dbReference>
<dbReference type="GO" id="GO:0003755">
    <property type="term" value="F:peptidyl-prolyl cis-trans isomerase activity"/>
    <property type="evidence" value="ECO:0007669"/>
    <property type="project" value="UniProtKB-KW"/>
</dbReference>
<dbReference type="PANTHER" id="PTHR30560">
    <property type="entry name" value="TRIGGER FACTOR CHAPERONE AND PEPTIDYL-PROLYL CIS/TRANS ISOMERASE"/>
    <property type="match status" value="1"/>
</dbReference>
<keyword evidence="8" id="KW-0413">Isomerase</keyword>
<sequence>MEHKITARKGERLELTVELGKNDLEKYLTQAEQRLAQQVTIPGFRPGKAPARALHEHLGDAAILEEALKLALSGSLDQIVAEEKLDVLRTADLKIKENTAEKLDYEVVLTVFPEVKLGQYKDLKVTRPEITVSEQEIDEAVEYIKKANGQNPAVDSTTTKPLNLPTDIREKLNVAIRQDKEREAKEKYRLLVLDQVVTNSELAPSAEMIDSQLEAMVGELKHSLSHQNSTLEQYLEKIKKSEKEMRNEWRQRAEREIRHALVMRAIAQQENIRADEDWVRKESEVVWGKYFADLPADKQPEPAALRSQIRERLLSEAILHWLEQANN</sequence>
<dbReference type="EMBL" id="MGKD01000020">
    <property type="protein sequence ID" value="OGN19377.1"/>
    <property type="molecule type" value="Genomic_DNA"/>
</dbReference>